<dbReference type="GO" id="GO:0003724">
    <property type="term" value="F:RNA helicase activity"/>
    <property type="evidence" value="ECO:0007669"/>
    <property type="project" value="UniProtKB-EC"/>
</dbReference>
<organism evidence="13 14">
    <name type="scientific">Fusarium oxysporum f. sp. cubense (strain race 1)</name>
    <name type="common">Panama disease fungus</name>
    <dbReference type="NCBI Taxonomy" id="1229664"/>
    <lineage>
        <taxon>Eukaryota</taxon>
        <taxon>Fungi</taxon>
        <taxon>Dikarya</taxon>
        <taxon>Ascomycota</taxon>
        <taxon>Pezizomycotina</taxon>
        <taxon>Sordariomycetes</taxon>
        <taxon>Hypocreomycetidae</taxon>
        <taxon>Hypocreales</taxon>
        <taxon>Nectriaceae</taxon>
        <taxon>Fusarium</taxon>
        <taxon>Fusarium oxysporum species complex</taxon>
    </lineage>
</organism>
<dbReference type="SUPFAM" id="SSF52540">
    <property type="entry name" value="P-loop containing nucleoside triphosphate hydrolases"/>
    <property type="match status" value="1"/>
</dbReference>
<dbReference type="Pfam" id="PF00271">
    <property type="entry name" value="Helicase_C"/>
    <property type="match status" value="1"/>
</dbReference>
<dbReference type="PROSITE" id="PS00039">
    <property type="entry name" value="DEAD_ATP_HELICASE"/>
    <property type="match status" value="1"/>
</dbReference>
<accession>N4U680</accession>
<keyword evidence="3 8" id="KW-0378">Hydrolase</keyword>
<dbReference type="Pfam" id="PF00270">
    <property type="entry name" value="DEAD"/>
    <property type="match status" value="1"/>
</dbReference>
<dbReference type="InterPro" id="IPR011545">
    <property type="entry name" value="DEAD/DEAH_box_helicase_dom"/>
</dbReference>
<dbReference type="GO" id="GO:0016787">
    <property type="term" value="F:hydrolase activity"/>
    <property type="evidence" value="ECO:0007669"/>
    <property type="project" value="UniProtKB-KW"/>
</dbReference>
<dbReference type="Gene3D" id="3.40.50.300">
    <property type="entry name" value="P-loop containing nucleotide triphosphate hydrolases"/>
    <property type="match status" value="2"/>
</dbReference>
<dbReference type="HOGENOM" id="CLU_003041_1_5_1"/>
<feature type="region of interest" description="Disordered" evidence="9">
    <location>
        <begin position="1"/>
        <end position="36"/>
    </location>
</feature>
<sequence>MADTFGTAAMSEALPSAGQKDQTATPGTQGYDASQGKWTEPQAIDYTSMATGGGDQQWGCNARAYAWQDEYGDVGPKYPELELELFGDPTIRHDRVGLDFSQLACVSSNLDAGAPPAMLENIELCGYENPTPIQKFTIPSILMGHDVIGIAQTGSGKTAAYLIPILSKLMGKAKKLAAFRPNPLTFREGIDEVTAEPLVLIVVPTRELAVQIFNEARKLCYRTMLRPGVVYGGVPVKEQTLLLQKGCDVLIGTPGRLVDFIQRPKVLTLRRLRYMVIDEADELLNDDWSEELNPILSGGEQDEGNVKFSLFSATFPKAARDLAKNYLAASHVRFRVGRAGSTTANIKQIVLQAEAHEKKELLVKLLEEMHGIRTIIFVNSRQAADNLDDFLFNMHLPVTSMHSDRTQQEREAAMRAFRSGNAPILIATGVTARGIDVQNVLHVINYDMPSIDYGGIEEYTHRIGRTGRIGHRGVATSFLSERDEPMASVLTRTLLETNQEIPDFLQQYVPEGETRNNLKFEADSDFDPNDYAGAGDAWGGDAGNDAGNAANGDAWGGGGDGGNTGGGNAWGADNGGKTGAGDAWGADTAAPVAAW</sequence>
<feature type="domain" description="Helicase ATP-binding" evidence="10">
    <location>
        <begin position="138"/>
        <end position="333"/>
    </location>
</feature>
<evidence type="ECO:0000256" key="1">
    <source>
        <dbReference type="ARBA" id="ARBA00012552"/>
    </source>
</evidence>
<proteinExistence type="inferred from homology"/>
<evidence type="ECO:0000256" key="3">
    <source>
        <dbReference type="ARBA" id="ARBA00022801"/>
    </source>
</evidence>
<dbReference type="PROSITE" id="PS51192">
    <property type="entry name" value="HELICASE_ATP_BIND_1"/>
    <property type="match status" value="1"/>
</dbReference>
<dbReference type="FunFam" id="3.40.50.300:FF:000008">
    <property type="entry name" value="ATP-dependent RNA helicase RhlB"/>
    <property type="match status" value="1"/>
</dbReference>
<feature type="compositionally biased region" description="Low complexity" evidence="9">
    <location>
        <begin position="580"/>
        <end position="595"/>
    </location>
</feature>
<dbReference type="Proteomes" id="UP000016928">
    <property type="component" value="Unassembled WGS sequence"/>
</dbReference>
<evidence type="ECO:0000259" key="11">
    <source>
        <dbReference type="PROSITE" id="PS51194"/>
    </source>
</evidence>
<dbReference type="InterPro" id="IPR014001">
    <property type="entry name" value="Helicase_ATP-bd"/>
</dbReference>
<evidence type="ECO:0000256" key="4">
    <source>
        <dbReference type="ARBA" id="ARBA00022806"/>
    </source>
</evidence>
<dbReference type="OMA" id="ADEIDDY"/>
<evidence type="ECO:0000259" key="10">
    <source>
        <dbReference type="PROSITE" id="PS51192"/>
    </source>
</evidence>
<feature type="domain" description="DEAD-box RNA helicase Q" evidence="12">
    <location>
        <begin position="107"/>
        <end position="135"/>
    </location>
</feature>
<comment type="similarity">
    <text evidence="8">Belongs to the DEAD box helicase family.</text>
</comment>
<dbReference type="STRING" id="1229664.N4U680"/>
<dbReference type="PROSITE" id="PS51194">
    <property type="entry name" value="HELICASE_CTER"/>
    <property type="match status" value="1"/>
</dbReference>
<feature type="domain" description="Helicase C-terminal" evidence="11">
    <location>
        <begin position="357"/>
        <end position="509"/>
    </location>
</feature>
<evidence type="ECO:0000259" key="12">
    <source>
        <dbReference type="PROSITE" id="PS51195"/>
    </source>
</evidence>
<dbReference type="CDD" id="cd18787">
    <property type="entry name" value="SF2_C_DEAD"/>
    <property type="match status" value="1"/>
</dbReference>
<dbReference type="EMBL" id="KB730492">
    <property type="protein sequence ID" value="ENH65465.1"/>
    <property type="molecule type" value="Genomic_DNA"/>
</dbReference>
<evidence type="ECO:0000256" key="2">
    <source>
        <dbReference type="ARBA" id="ARBA00022741"/>
    </source>
</evidence>
<dbReference type="InterPro" id="IPR027417">
    <property type="entry name" value="P-loop_NTPase"/>
</dbReference>
<evidence type="ECO:0000313" key="13">
    <source>
        <dbReference type="EMBL" id="ENH65465.1"/>
    </source>
</evidence>
<keyword evidence="5 8" id="KW-0067">ATP-binding</keyword>
<feature type="short sequence motif" description="Q motif" evidence="7">
    <location>
        <begin position="107"/>
        <end position="135"/>
    </location>
</feature>
<keyword evidence="2 8" id="KW-0547">Nucleotide-binding</keyword>
<evidence type="ECO:0000256" key="9">
    <source>
        <dbReference type="SAM" id="MobiDB-lite"/>
    </source>
</evidence>
<dbReference type="OrthoDB" id="196131at2759"/>
<dbReference type="SMART" id="SM00487">
    <property type="entry name" value="DEXDc"/>
    <property type="match status" value="1"/>
</dbReference>
<dbReference type="PANTHER" id="PTHR47958">
    <property type="entry name" value="ATP-DEPENDENT RNA HELICASE DBP3"/>
    <property type="match status" value="1"/>
</dbReference>
<dbReference type="AlphaFoldDB" id="N4U680"/>
<dbReference type="GO" id="GO:0003676">
    <property type="term" value="F:nucleic acid binding"/>
    <property type="evidence" value="ECO:0007669"/>
    <property type="project" value="InterPro"/>
</dbReference>
<evidence type="ECO:0000313" key="14">
    <source>
        <dbReference type="Proteomes" id="UP000016928"/>
    </source>
</evidence>
<dbReference type="InterPro" id="IPR000629">
    <property type="entry name" value="RNA-helicase_DEAD-box_CS"/>
</dbReference>
<dbReference type="EC" id="3.6.4.13" evidence="1"/>
<feature type="compositionally biased region" description="Gly residues" evidence="9">
    <location>
        <begin position="554"/>
        <end position="579"/>
    </location>
</feature>
<dbReference type="GO" id="GO:0005524">
    <property type="term" value="F:ATP binding"/>
    <property type="evidence" value="ECO:0007669"/>
    <property type="project" value="UniProtKB-KW"/>
</dbReference>
<dbReference type="SMART" id="SM00490">
    <property type="entry name" value="HELICc"/>
    <property type="match status" value="1"/>
</dbReference>
<name>N4U680_FUSC1</name>
<dbReference type="InterPro" id="IPR014014">
    <property type="entry name" value="RNA_helicase_DEAD_Q_motif"/>
</dbReference>
<reference evidence="14" key="2">
    <citation type="journal article" date="2014" name="PLoS ONE">
        <title>Genome and Transcriptome Analysis of the Fungal Pathogen Fusarium oxysporum f. sp. cubense Causing Banana Vascular Wilt Disease.</title>
        <authorList>
            <person name="Guo L."/>
            <person name="Han L."/>
            <person name="Yang L."/>
            <person name="Zeng H."/>
            <person name="Fan D."/>
            <person name="Zhu Y."/>
            <person name="Feng Y."/>
            <person name="Wang G."/>
            <person name="Peng C."/>
            <person name="Jiang X."/>
            <person name="Zhou D."/>
            <person name="Ni P."/>
            <person name="Liang C."/>
            <person name="Liu L."/>
            <person name="Wang J."/>
            <person name="Mao C."/>
            <person name="Fang X."/>
            <person name="Peng M."/>
            <person name="Huang J."/>
        </authorList>
    </citation>
    <scope>NUCLEOTIDE SEQUENCE [LARGE SCALE GENOMIC DNA]</scope>
    <source>
        <strain evidence="14">race 1</strain>
    </source>
</reference>
<feature type="compositionally biased region" description="Polar residues" evidence="9">
    <location>
        <begin position="19"/>
        <end position="32"/>
    </location>
</feature>
<evidence type="ECO:0000256" key="5">
    <source>
        <dbReference type="ARBA" id="ARBA00022840"/>
    </source>
</evidence>
<feature type="region of interest" description="Disordered" evidence="9">
    <location>
        <begin position="521"/>
        <end position="595"/>
    </location>
</feature>
<keyword evidence="4 8" id="KW-0347">Helicase</keyword>
<dbReference type="VEuPathDB" id="FungiDB:FOC1_g10006846"/>
<protein>
    <recommendedName>
        <fullName evidence="1">RNA helicase</fullName>
        <ecNumber evidence="1">3.6.4.13</ecNumber>
    </recommendedName>
</protein>
<comment type="catalytic activity">
    <reaction evidence="6">
        <text>ATP + H2O = ADP + phosphate + H(+)</text>
        <dbReference type="Rhea" id="RHEA:13065"/>
        <dbReference type="ChEBI" id="CHEBI:15377"/>
        <dbReference type="ChEBI" id="CHEBI:15378"/>
        <dbReference type="ChEBI" id="CHEBI:30616"/>
        <dbReference type="ChEBI" id="CHEBI:43474"/>
        <dbReference type="ChEBI" id="CHEBI:456216"/>
        <dbReference type="EC" id="3.6.4.13"/>
    </reaction>
</comment>
<dbReference type="PROSITE" id="PS51195">
    <property type="entry name" value="Q_MOTIF"/>
    <property type="match status" value="1"/>
</dbReference>
<feature type="compositionally biased region" description="Low complexity" evidence="9">
    <location>
        <begin position="543"/>
        <end position="553"/>
    </location>
</feature>
<evidence type="ECO:0000256" key="8">
    <source>
        <dbReference type="RuleBase" id="RU000492"/>
    </source>
</evidence>
<evidence type="ECO:0000256" key="7">
    <source>
        <dbReference type="PROSITE-ProRule" id="PRU00552"/>
    </source>
</evidence>
<gene>
    <name evidence="13" type="ORF">FOC1_g10006846</name>
</gene>
<reference evidence="14" key="1">
    <citation type="submission" date="2012-09" db="EMBL/GenBank/DDBJ databases">
        <title>Genome sequencing and comparative transcriptomics of race 1 and race 4 of banana pathogen: Fusarium oxysporum f. sp. cubense.</title>
        <authorList>
            <person name="Fang X."/>
            <person name="Huang J."/>
        </authorList>
    </citation>
    <scope>NUCLEOTIDE SEQUENCE [LARGE SCALE GENOMIC DNA]</scope>
    <source>
        <strain evidence="14">race 1</strain>
    </source>
</reference>
<evidence type="ECO:0000256" key="6">
    <source>
        <dbReference type="ARBA" id="ARBA00047984"/>
    </source>
</evidence>
<dbReference type="InterPro" id="IPR001650">
    <property type="entry name" value="Helicase_C-like"/>
</dbReference>